<reference evidence="10" key="1">
    <citation type="journal article" date="2021" name="Proc. Natl. Acad. Sci. U.S.A.">
        <title>A Catalog of Tens of Thousands of Viruses from Human Metagenomes Reveals Hidden Associations with Chronic Diseases.</title>
        <authorList>
            <person name="Tisza M.J."/>
            <person name="Buck C.B."/>
        </authorList>
    </citation>
    <scope>NUCLEOTIDE SEQUENCE</scope>
    <source>
        <strain evidence="10">CtoqT5</strain>
    </source>
</reference>
<evidence type="ECO:0000256" key="7">
    <source>
        <dbReference type="ARBA" id="ARBA00023172"/>
    </source>
</evidence>
<dbReference type="PROSITE" id="PS51898">
    <property type="entry name" value="TYR_RECOMBINASE"/>
    <property type="match status" value="1"/>
</dbReference>
<keyword evidence="7" id="KW-0233">DNA recombination</keyword>
<evidence type="ECO:0000256" key="3">
    <source>
        <dbReference type="ARBA" id="ARBA00022679"/>
    </source>
</evidence>
<evidence type="ECO:0000259" key="9">
    <source>
        <dbReference type="PROSITE" id="PS51898"/>
    </source>
</evidence>
<evidence type="ECO:0000256" key="8">
    <source>
        <dbReference type="ARBA" id="ARBA00023195"/>
    </source>
</evidence>
<dbReference type="GO" id="GO:0006310">
    <property type="term" value="P:DNA recombination"/>
    <property type="evidence" value="ECO:0007669"/>
    <property type="project" value="UniProtKB-KW"/>
</dbReference>
<dbReference type="GO" id="GO:0003677">
    <property type="term" value="F:DNA binding"/>
    <property type="evidence" value="ECO:0007669"/>
    <property type="project" value="UniProtKB-KW"/>
</dbReference>
<dbReference type="InterPro" id="IPR050090">
    <property type="entry name" value="Tyrosine_recombinase_XerCD"/>
</dbReference>
<feature type="domain" description="Tyr recombinase" evidence="9">
    <location>
        <begin position="148"/>
        <end position="336"/>
    </location>
</feature>
<name>A0A8S5MP89_9CAUD</name>
<dbReference type="EMBL" id="BK014952">
    <property type="protein sequence ID" value="DAD84094.1"/>
    <property type="molecule type" value="Genomic_DNA"/>
</dbReference>
<evidence type="ECO:0000256" key="2">
    <source>
        <dbReference type="ARBA" id="ARBA00016082"/>
    </source>
</evidence>
<dbReference type="InterPro" id="IPR013762">
    <property type="entry name" value="Integrase-like_cat_sf"/>
</dbReference>
<keyword evidence="6" id="KW-0238">DNA-binding</keyword>
<dbReference type="PANTHER" id="PTHR30349">
    <property type="entry name" value="PHAGE INTEGRASE-RELATED"/>
    <property type="match status" value="1"/>
</dbReference>
<dbReference type="GO" id="GO:0016787">
    <property type="term" value="F:hydrolase activity"/>
    <property type="evidence" value="ECO:0007669"/>
    <property type="project" value="UniProtKB-KW"/>
</dbReference>
<dbReference type="InterPro" id="IPR053876">
    <property type="entry name" value="Phage_int_M"/>
</dbReference>
<keyword evidence="8" id="KW-1160">Virus entry into host cell</keyword>
<dbReference type="Pfam" id="PF22022">
    <property type="entry name" value="Phage_int_M"/>
    <property type="match status" value="1"/>
</dbReference>
<keyword evidence="8" id="KW-1179">Viral genome integration</keyword>
<evidence type="ECO:0000256" key="5">
    <source>
        <dbReference type="ARBA" id="ARBA00022908"/>
    </source>
</evidence>
<evidence type="ECO:0000256" key="1">
    <source>
        <dbReference type="ARBA" id="ARBA00008857"/>
    </source>
</evidence>
<dbReference type="PANTHER" id="PTHR30349:SF64">
    <property type="entry name" value="PROPHAGE INTEGRASE INTD-RELATED"/>
    <property type="match status" value="1"/>
</dbReference>
<protein>
    <recommendedName>
        <fullName evidence="2">Integrase</fullName>
    </recommendedName>
</protein>
<keyword evidence="4" id="KW-0378">Hydrolase</keyword>
<dbReference type="SUPFAM" id="SSF56349">
    <property type="entry name" value="DNA breaking-rejoining enzymes"/>
    <property type="match status" value="1"/>
</dbReference>
<dbReference type="Gene3D" id="1.10.443.10">
    <property type="entry name" value="Intergrase catalytic core"/>
    <property type="match status" value="1"/>
</dbReference>
<dbReference type="InterPro" id="IPR002104">
    <property type="entry name" value="Integrase_catalytic"/>
</dbReference>
<evidence type="ECO:0000256" key="6">
    <source>
        <dbReference type="ARBA" id="ARBA00023125"/>
    </source>
</evidence>
<dbReference type="GO" id="GO:0015074">
    <property type="term" value="P:DNA integration"/>
    <property type="evidence" value="ECO:0007669"/>
    <property type="project" value="UniProtKB-KW"/>
</dbReference>
<keyword evidence="3" id="KW-0808">Transferase</keyword>
<accession>A0A8S5MP89</accession>
<comment type="similarity">
    <text evidence="1">Belongs to the 'phage' integrase family.</text>
</comment>
<dbReference type="InterPro" id="IPR010998">
    <property type="entry name" value="Integrase_recombinase_N"/>
</dbReference>
<evidence type="ECO:0000313" key="10">
    <source>
        <dbReference type="EMBL" id="DAD84094.1"/>
    </source>
</evidence>
<sequence>MDYIRKTFTFEGKRYTVRGKTEKEAIMKMANKQRDLQEGKVVLSNNITVKEWALKCVDAYKTNQKEVTRKRYLSRMNAGIFQYIGNRRLKDIKKLELVEVLNKQKGKSNYQIKTIRQMLQFIFSKAKENHLIAENPAEGLENPFGVTKTRRQITPYEKEHFLSVCKNDKFLVFLLTYYCGCRPVEAKNALGKDIKQIDGWNVLHITGEKSKNADRLVPIPNEFYERIKDTPPFSPIAPAQSGKKHTDATYYRALNTLRREMNISMGCKVYRNQLIQPYPLPEDFVPYNLRHTYCCNLKKAGVDVRNAQYLMGHSDIRLTANIYTHVDNEDVITAARQISLYNESKSVTQSVTPYATI</sequence>
<evidence type="ECO:0000256" key="4">
    <source>
        <dbReference type="ARBA" id="ARBA00022801"/>
    </source>
</evidence>
<dbReference type="Pfam" id="PF00589">
    <property type="entry name" value="Phage_integrase"/>
    <property type="match status" value="1"/>
</dbReference>
<dbReference type="GO" id="GO:0044826">
    <property type="term" value="P:viral genome integration into host DNA"/>
    <property type="evidence" value="ECO:0007669"/>
    <property type="project" value="UniProtKB-KW"/>
</dbReference>
<organism evidence="10">
    <name type="scientific">Podoviridae sp. ctoqT5</name>
    <dbReference type="NCBI Taxonomy" id="2826577"/>
    <lineage>
        <taxon>Viruses</taxon>
        <taxon>Duplodnaviria</taxon>
        <taxon>Heunggongvirae</taxon>
        <taxon>Uroviricota</taxon>
        <taxon>Caudoviricetes</taxon>
    </lineage>
</organism>
<keyword evidence="5" id="KW-0229">DNA integration</keyword>
<proteinExistence type="inferred from homology"/>
<dbReference type="Gene3D" id="1.10.150.130">
    <property type="match status" value="1"/>
</dbReference>
<dbReference type="GO" id="GO:0016740">
    <property type="term" value="F:transferase activity"/>
    <property type="evidence" value="ECO:0007669"/>
    <property type="project" value="UniProtKB-KW"/>
</dbReference>
<dbReference type="InterPro" id="IPR011010">
    <property type="entry name" value="DNA_brk_join_enz"/>
</dbReference>
<dbReference type="GO" id="GO:0075713">
    <property type="term" value="P:establishment of integrated proviral latency"/>
    <property type="evidence" value="ECO:0007669"/>
    <property type="project" value="UniProtKB-KW"/>
</dbReference>